<evidence type="ECO:0000256" key="4">
    <source>
        <dbReference type="ARBA" id="ARBA00022475"/>
    </source>
</evidence>
<keyword evidence="4" id="KW-1003">Cell membrane</keyword>
<evidence type="ECO:0000256" key="6">
    <source>
        <dbReference type="ARBA" id="ARBA00022679"/>
    </source>
</evidence>
<dbReference type="Gene3D" id="3.40.50.2300">
    <property type="match status" value="1"/>
</dbReference>
<feature type="domain" description="Histidine kinase" evidence="19">
    <location>
        <begin position="600"/>
        <end position="818"/>
    </location>
</feature>
<evidence type="ECO:0000256" key="3">
    <source>
        <dbReference type="ARBA" id="ARBA00012438"/>
    </source>
</evidence>
<keyword evidence="5 16" id="KW-0597">Phosphoprotein</keyword>
<dbReference type="SMART" id="SM00387">
    <property type="entry name" value="HATPase_c"/>
    <property type="match status" value="1"/>
</dbReference>
<dbReference type="GO" id="GO:0005524">
    <property type="term" value="F:ATP binding"/>
    <property type="evidence" value="ECO:0007669"/>
    <property type="project" value="UniProtKB-KW"/>
</dbReference>
<evidence type="ECO:0000313" key="24">
    <source>
        <dbReference type="Proteomes" id="UP000007844"/>
    </source>
</evidence>
<evidence type="ECO:0000259" key="22">
    <source>
        <dbReference type="PROSITE" id="PS50113"/>
    </source>
</evidence>
<dbReference type="FunFam" id="3.30.565.10:FF:000010">
    <property type="entry name" value="Sensor histidine kinase RcsC"/>
    <property type="match status" value="1"/>
</dbReference>
<feature type="transmembrane region" description="Helical" evidence="18">
    <location>
        <begin position="152"/>
        <end position="176"/>
    </location>
</feature>
<dbReference type="KEGG" id="daf:Desaf_1041"/>
<comment type="catalytic activity">
    <reaction evidence="1">
        <text>ATP + protein L-histidine = ADP + protein N-phospho-L-histidine.</text>
        <dbReference type="EC" id="2.7.13.3"/>
    </reaction>
</comment>
<keyword evidence="8" id="KW-0547">Nucleotide-binding</keyword>
<dbReference type="NCBIfam" id="TIGR00229">
    <property type="entry name" value="sensory_box"/>
    <property type="match status" value="2"/>
</dbReference>
<dbReference type="InterPro" id="IPR004358">
    <property type="entry name" value="Sig_transdc_His_kin-like_C"/>
</dbReference>
<reference evidence="23 24" key="1">
    <citation type="journal article" date="2011" name="J. Bacteriol.">
        <title>Genome sequence of the mercury-methylating and pleomorphic Desulfovibrio africanus Strain Walvis Bay.</title>
        <authorList>
            <person name="Brown S.D."/>
            <person name="Wall J.D."/>
            <person name="Kucken A.M."/>
            <person name="Gilmour C.C."/>
            <person name="Podar M."/>
            <person name="Brandt C.C."/>
            <person name="Teshima H."/>
            <person name="Detter J.C."/>
            <person name="Han C.S."/>
            <person name="Land M.L."/>
            <person name="Lucas S."/>
            <person name="Han J."/>
            <person name="Pennacchio L."/>
            <person name="Nolan M."/>
            <person name="Pitluck S."/>
            <person name="Woyke T."/>
            <person name="Goodwin L."/>
            <person name="Palumbo A.V."/>
            <person name="Elias D.A."/>
        </authorList>
    </citation>
    <scope>NUCLEOTIDE SEQUENCE [LARGE SCALE GENOMIC DNA]</scope>
    <source>
        <strain evidence="23 24">Walvis Bay</strain>
    </source>
</reference>
<dbReference type="SUPFAM" id="SSF55874">
    <property type="entry name" value="ATPase domain of HSP90 chaperone/DNA topoisomerase II/histidine kinase"/>
    <property type="match status" value="1"/>
</dbReference>
<dbReference type="PANTHER" id="PTHR43047">
    <property type="entry name" value="TWO-COMPONENT HISTIDINE PROTEIN KINASE"/>
    <property type="match status" value="1"/>
</dbReference>
<evidence type="ECO:0000256" key="12">
    <source>
        <dbReference type="ARBA" id="ARBA00023012"/>
    </source>
</evidence>
<dbReference type="InterPro" id="IPR001789">
    <property type="entry name" value="Sig_transdc_resp-reg_receiver"/>
</dbReference>
<dbReference type="PROSITE" id="PS50109">
    <property type="entry name" value="HIS_KIN"/>
    <property type="match status" value="1"/>
</dbReference>
<name>F3YWZ6_DESAF</name>
<dbReference type="RefSeq" id="WP_014259198.1">
    <property type="nucleotide sequence ID" value="NC_016629.1"/>
</dbReference>
<proteinExistence type="predicted"/>
<dbReference type="Gene3D" id="1.10.287.130">
    <property type="match status" value="1"/>
</dbReference>
<evidence type="ECO:0000259" key="20">
    <source>
        <dbReference type="PROSITE" id="PS50110"/>
    </source>
</evidence>
<dbReference type="SMART" id="SM00091">
    <property type="entry name" value="PAS"/>
    <property type="match status" value="2"/>
</dbReference>
<accession>F3YWZ6</accession>
<dbReference type="InterPro" id="IPR000700">
    <property type="entry name" value="PAS-assoc_C"/>
</dbReference>
<dbReference type="SMART" id="SM00388">
    <property type="entry name" value="HisKA"/>
    <property type="match status" value="1"/>
</dbReference>
<feature type="coiled-coil region" evidence="17">
    <location>
        <begin position="305"/>
        <end position="339"/>
    </location>
</feature>
<dbReference type="PROSITE" id="PS50113">
    <property type="entry name" value="PAC"/>
    <property type="match status" value="1"/>
</dbReference>
<feature type="transmembrane region" description="Helical" evidence="18">
    <location>
        <begin position="117"/>
        <end position="140"/>
    </location>
</feature>
<dbReference type="Pfam" id="PF00512">
    <property type="entry name" value="HisKA"/>
    <property type="match status" value="1"/>
</dbReference>
<dbReference type="PROSITE" id="PS50110">
    <property type="entry name" value="RESPONSE_REGULATORY"/>
    <property type="match status" value="1"/>
</dbReference>
<feature type="modified residue" description="4-aspartylphosphate" evidence="16">
    <location>
        <position position="888"/>
    </location>
</feature>
<dbReference type="Gene3D" id="3.30.450.20">
    <property type="entry name" value="PAS domain"/>
    <property type="match status" value="2"/>
</dbReference>
<feature type="transmembrane region" description="Helical" evidence="18">
    <location>
        <begin position="244"/>
        <end position="261"/>
    </location>
</feature>
<dbReference type="InterPro" id="IPR003661">
    <property type="entry name" value="HisK_dim/P_dom"/>
</dbReference>
<dbReference type="SUPFAM" id="SSF47384">
    <property type="entry name" value="Homodimeric domain of signal transducing histidine kinase"/>
    <property type="match status" value="1"/>
</dbReference>
<dbReference type="EC" id="2.7.13.3" evidence="3"/>
<keyword evidence="6" id="KW-0808">Transferase</keyword>
<dbReference type="InterPro" id="IPR013655">
    <property type="entry name" value="PAS_fold_3"/>
</dbReference>
<evidence type="ECO:0000256" key="5">
    <source>
        <dbReference type="ARBA" id="ARBA00022553"/>
    </source>
</evidence>
<organism evidence="23 24">
    <name type="scientific">Desulfocurvibacter africanus subsp. africanus str. Walvis Bay</name>
    <dbReference type="NCBI Taxonomy" id="690850"/>
    <lineage>
        <taxon>Bacteria</taxon>
        <taxon>Pseudomonadati</taxon>
        <taxon>Thermodesulfobacteriota</taxon>
        <taxon>Desulfovibrionia</taxon>
        <taxon>Desulfovibrionales</taxon>
        <taxon>Desulfovibrionaceae</taxon>
        <taxon>Desulfocurvibacter</taxon>
    </lineage>
</organism>
<dbReference type="Gene3D" id="3.30.565.10">
    <property type="entry name" value="Histidine kinase-like ATPase, C-terminal domain"/>
    <property type="match status" value="1"/>
</dbReference>
<keyword evidence="24" id="KW-1185">Reference proteome</keyword>
<dbReference type="SUPFAM" id="SSF55785">
    <property type="entry name" value="PYP-like sensor domain (PAS domain)"/>
    <property type="match status" value="2"/>
</dbReference>
<dbReference type="GO" id="GO:0009927">
    <property type="term" value="F:histidine phosphotransfer kinase activity"/>
    <property type="evidence" value="ECO:0007669"/>
    <property type="project" value="TreeGrafter"/>
</dbReference>
<evidence type="ECO:0000259" key="19">
    <source>
        <dbReference type="PROSITE" id="PS50109"/>
    </source>
</evidence>
<evidence type="ECO:0000256" key="9">
    <source>
        <dbReference type="ARBA" id="ARBA00022777"/>
    </source>
</evidence>
<evidence type="ECO:0000313" key="23">
    <source>
        <dbReference type="EMBL" id="EGJ49384.1"/>
    </source>
</evidence>
<dbReference type="InterPro" id="IPR003594">
    <property type="entry name" value="HATPase_dom"/>
</dbReference>
<feature type="domain" description="PAS" evidence="21">
    <location>
        <begin position="463"/>
        <end position="534"/>
    </location>
</feature>
<feature type="transmembrane region" description="Helical" evidence="18">
    <location>
        <begin position="59"/>
        <end position="78"/>
    </location>
</feature>
<protein>
    <recommendedName>
        <fullName evidence="15">Sensory/regulatory protein RpfC</fullName>
        <ecNumber evidence="3">2.7.13.3</ecNumber>
    </recommendedName>
</protein>
<dbReference type="HOGENOM" id="CLU_000445_114_15_7"/>
<gene>
    <name evidence="23" type="ORF">Desaf_1041</name>
</gene>
<evidence type="ECO:0000256" key="1">
    <source>
        <dbReference type="ARBA" id="ARBA00000085"/>
    </source>
</evidence>
<dbReference type="InterPro" id="IPR035965">
    <property type="entry name" value="PAS-like_dom_sf"/>
</dbReference>
<dbReference type="Pfam" id="PF00072">
    <property type="entry name" value="Response_reg"/>
    <property type="match status" value="1"/>
</dbReference>
<dbReference type="SMART" id="SM00086">
    <property type="entry name" value="PAC"/>
    <property type="match status" value="2"/>
</dbReference>
<evidence type="ECO:0000256" key="15">
    <source>
        <dbReference type="ARBA" id="ARBA00068150"/>
    </source>
</evidence>
<dbReference type="InterPro" id="IPR007895">
    <property type="entry name" value="MASE1"/>
</dbReference>
<keyword evidence="9 23" id="KW-0418">Kinase</keyword>
<keyword evidence="11 18" id="KW-1133">Transmembrane helix</keyword>
<evidence type="ECO:0000256" key="14">
    <source>
        <dbReference type="ARBA" id="ARBA00064003"/>
    </source>
</evidence>
<feature type="domain" description="Response regulatory" evidence="20">
    <location>
        <begin position="839"/>
        <end position="957"/>
    </location>
</feature>
<dbReference type="Pfam" id="PF02518">
    <property type="entry name" value="HATPase_c"/>
    <property type="match status" value="1"/>
</dbReference>
<dbReference type="PANTHER" id="PTHR43047:SF72">
    <property type="entry name" value="OSMOSENSING HISTIDINE PROTEIN KINASE SLN1"/>
    <property type="match status" value="1"/>
</dbReference>
<keyword evidence="17" id="KW-0175">Coiled coil</keyword>
<feature type="transmembrane region" description="Helical" evidence="18">
    <location>
        <begin position="35"/>
        <end position="52"/>
    </location>
</feature>
<evidence type="ECO:0000256" key="10">
    <source>
        <dbReference type="ARBA" id="ARBA00022840"/>
    </source>
</evidence>
<dbReference type="InterPro" id="IPR036890">
    <property type="entry name" value="HATPase_C_sf"/>
</dbReference>
<dbReference type="Pfam" id="PF05231">
    <property type="entry name" value="MASE1"/>
    <property type="match status" value="1"/>
</dbReference>
<dbReference type="InterPro" id="IPR000014">
    <property type="entry name" value="PAS"/>
</dbReference>
<dbReference type="STRING" id="690850.Desaf_1041"/>
<sequence>MQTLPRKTLFLALLVGIGYFLGGLFGTALSFQPDHIATFWPPNAVVLTALLLTPPRTWWLYLAVVFPAELAADALAGIGPATALGFAVANIIEVLTAAFLLRRFAGLPFRFESQRNIALFLLCAVGLAPLVASPVGAATATLGLGGAFLTNWVRFIMGDALAQLIVTPALLTWIGLVRSERTLAPARAAEFALAMALLASVSWFAFDGPSGARLGGVDFLFLPLPILLWIALRMDVWGTSTATALVSIMAIYFATISSGPFNTPDAAQNVFGLQVYVFCVFLPLLFLSALVEEERRARAMLQVARNGLEETVARRTNELAQANAALQKEIKEHRESEELFRMTFEQSPFAAVMVSLDYHILRANREFCRITGYSEQELGKLTIKDITHPEDLPSSIANADALRRGDFDRYQIDKRYIRKDGTTIWVRITPQIVRDVGDRPLYSLGMAEDITERKATAEALQAKTQELDRYFTLSLDLLCIADTDGYFRRLNPEWENTLGYSLAELEGKRFLDFVHPDDIAATVEAATSLAAQTQVSKFVNRYRTKSGDYRWIEWKSYPAGNLVYAAARDITERKDLEDALRKAMSQAEAANQAKGEFLANMSHEIRTPMSGIMGLMDMLLDGEATPAQRRHLELIRGSARTLMSIVNDILDFSKVEAGQLTIDREAFAPRTLIEEVCGRFEYMAEQKELRLTCAVDEAVPANLVSDPRRLSQIMTNLVGNALKFTQQGEVSVRLRADTTDKLLTLSVSDSGSGIPKDKLTRLFQRFSQLDSSPAKKAAGTGLGLAICKGLVQALGGDIRVESELGAGSVFTVRIPMEIAPQTTVAGSLSQPFAPQSGLHVLLIEDDLINQVYMDHFLRREGHASALAVDGSSALAALARERFDVVLTDIEMPDMDGVEILRRIRKGEGGQNSSVPVIALTAHAMKGDRERFLAMGLDGYVSKPVELEEFKAELRRVMALA</sequence>
<keyword evidence="7 18" id="KW-0812">Transmembrane</keyword>
<evidence type="ECO:0000256" key="2">
    <source>
        <dbReference type="ARBA" id="ARBA00004651"/>
    </source>
</evidence>
<evidence type="ECO:0000259" key="21">
    <source>
        <dbReference type="PROSITE" id="PS50112"/>
    </source>
</evidence>
<evidence type="ECO:0000256" key="17">
    <source>
        <dbReference type="SAM" id="Coils"/>
    </source>
</evidence>
<feature type="domain" description="PAC" evidence="22">
    <location>
        <begin position="410"/>
        <end position="462"/>
    </location>
</feature>
<dbReference type="SMART" id="SM00448">
    <property type="entry name" value="REC"/>
    <property type="match status" value="1"/>
</dbReference>
<dbReference type="AlphaFoldDB" id="F3YWZ6"/>
<feature type="transmembrane region" description="Helical" evidence="18">
    <location>
        <begin position="273"/>
        <end position="291"/>
    </location>
</feature>
<evidence type="ECO:0000256" key="8">
    <source>
        <dbReference type="ARBA" id="ARBA00022741"/>
    </source>
</evidence>
<dbReference type="InterPro" id="IPR005467">
    <property type="entry name" value="His_kinase_dom"/>
</dbReference>
<dbReference type="GO" id="GO:0000155">
    <property type="term" value="F:phosphorelay sensor kinase activity"/>
    <property type="evidence" value="ECO:0007669"/>
    <property type="project" value="InterPro"/>
</dbReference>
<evidence type="ECO:0000256" key="7">
    <source>
        <dbReference type="ARBA" id="ARBA00022692"/>
    </source>
</evidence>
<dbReference type="GO" id="GO:0005886">
    <property type="term" value="C:plasma membrane"/>
    <property type="evidence" value="ECO:0007669"/>
    <property type="project" value="UniProtKB-SubCell"/>
</dbReference>
<dbReference type="Proteomes" id="UP000007844">
    <property type="component" value="Chromosome"/>
</dbReference>
<dbReference type="InterPro" id="IPR036097">
    <property type="entry name" value="HisK_dim/P_sf"/>
</dbReference>
<dbReference type="CDD" id="cd00082">
    <property type="entry name" value="HisKA"/>
    <property type="match status" value="1"/>
</dbReference>
<dbReference type="SUPFAM" id="SSF52172">
    <property type="entry name" value="CheY-like"/>
    <property type="match status" value="1"/>
</dbReference>
<evidence type="ECO:0000256" key="16">
    <source>
        <dbReference type="PROSITE-ProRule" id="PRU00169"/>
    </source>
</evidence>
<dbReference type="CDD" id="cd17546">
    <property type="entry name" value="REC_hyHK_CKI1_RcsC-like"/>
    <property type="match status" value="1"/>
</dbReference>
<feature type="transmembrane region" description="Helical" evidence="18">
    <location>
        <begin position="188"/>
        <end position="206"/>
    </location>
</feature>
<dbReference type="PROSITE" id="PS50112">
    <property type="entry name" value="PAS"/>
    <property type="match status" value="2"/>
</dbReference>
<dbReference type="eggNOG" id="COG2205">
    <property type="taxonomic scope" value="Bacteria"/>
</dbReference>
<dbReference type="Pfam" id="PF08447">
    <property type="entry name" value="PAS_3"/>
    <property type="match status" value="2"/>
</dbReference>
<feature type="transmembrane region" description="Helical" evidence="18">
    <location>
        <begin position="84"/>
        <end position="105"/>
    </location>
</feature>
<feature type="transmembrane region" description="Helical" evidence="18">
    <location>
        <begin position="9"/>
        <end position="29"/>
    </location>
</feature>
<keyword evidence="12" id="KW-0902">Two-component regulatory system</keyword>
<keyword evidence="13 18" id="KW-0472">Membrane</keyword>
<dbReference type="CDD" id="cd00130">
    <property type="entry name" value="PAS"/>
    <property type="match status" value="2"/>
</dbReference>
<evidence type="ECO:0000256" key="13">
    <source>
        <dbReference type="ARBA" id="ARBA00023136"/>
    </source>
</evidence>
<comment type="subcellular location">
    <subcellularLocation>
        <location evidence="2">Cell membrane</location>
        <topology evidence="2">Multi-pass membrane protein</topology>
    </subcellularLocation>
</comment>
<dbReference type="FunFam" id="1.10.287.130:FF:000002">
    <property type="entry name" value="Two-component osmosensing histidine kinase"/>
    <property type="match status" value="1"/>
</dbReference>
<comment type="subunit">
    <text evidence="14">At low DSF concentrations, interacts with RpfF.</text>
</comment>
<evidence type="ECO:0000256" key="18">
    <source>
        <dbReference type="SAM" id="Phobius"/>
    </source>
</evidence>
<evidence type="ECO:0000256" key="11">
    <source>
        <dbReference type="ARBA" id="ARBA00022989"/>
    </source>
</evidence>
<dbReference type="PRINTS" id="PR00344">
    <property type="entry name" value="BCTRLSENSOR"/>
</dbReference>
<dbReference type="EMBL" id="CP003221">
    <property type="protein sequence ID" value="EGJ49384.1"/>
    <property type="molecule type" value="Genomic_DNA"/>
</dbReference>
<dbReference type="InterPro" id="IPR011006">
    <property type="entry name" value="CheY-like_superfamily"/>
</dbReference>
<feature type="domain" description="PAS" evidence="21">
    <location>
        <begin position="336"/>
        <end position="391"/>
    </location>
</feature>
<dbReference type="CDD" id="cd16922">
    <property type="entry name" value="HATPase_EvgS-ArcB-TorS-like"/>
    <property type="match status" value="1"/>
</dbReference>
<keyword evidence="10" id="KW-0067">ATP-binding</keyword>
<dbReference type="InterPro" id="IPR001610">
    <property type="entry name" value="PAC"/>
</dbReference>